<dbReference type="SUPFAM" id="SSF56672">
    <property type="entry name" value="DNA/RNA polymerases"/>
    <property type="match status" value="1"/>
</dbReference>
<dbReference type="PANTHER" id="PTHR37984:SF5">
    <property type="entry name" value="PROTEIN NYNRIN-LIKE"/>
    <property type="match status" value="1"/>
</dbReference>
<feature type="compositionally biased region" description="Basic and acidic residues" evidence="6">
    <location>
        <begin position="1745"/>
        <end position="1757"/>
    </location>
</feature>
<keyword evidence="11" id="KW-1185">Reference proteome</keyword>
<dbReference type="CDD" id="cd01647">
    <property type="entry name" value="RT_LTR"/>
    <property type="match status" value="1"/>
</dbReference>
<dbReference type="InterPro" id="IPR001584">
    <property type="entry name" value="Integrase_cat-core"/>
</dbReference>
<keyword evidence="5" id="KW-0511">Multifunctional enzyme</keyword>
<reference evidence="10 11" key="1">
    <citation type="submission" date="2022-11" db="EMBL/GenBank/DDBJ databases">
        <title>Mucor velutinosus strain NIH1002 WGS.</title>
        <authorList>
            <person name="Subramanian P."/>
            <person name="Mullikin J.C."/>
            <person name="Segre J.A."/>
            <person name="Zelazny A.M."/>
        </authorList>
    </citation>
    <scope>NUCLEOTIDE SEQUENCE [LARGE SCALE GENOMIC DNA]</scope>
    <source>
        <strain evidence="10 11">NIH1002</strain>
    </source>
</reference>
<dbReference type="RefSeq" id="XP_064679372.1">
    <property type="nucleotide sequence ID" value="XM_064822772.1"/>
</dbReference>
<evidence type="ECO:0000259" key="9">
    <source>
        <dbReference type="PROSITE" id="PS50994"/>
    </source>
</evidence>
<evidence type="ECO:0000256" key="4">
    <source>
        <dbReference type="ARBA" id="ARBA00022759"/>
    </source>
</evidence>
<dbReference type="GO" id="GO:0004519">
    <property type="term" value="F:endonuclease activity"/>
    <property type="evidence" value="ECO:0007669"/>
    <property type="project" value="UniProtKB-KW"/>
</dbReference>
<dbReference type="GO" id="GO:0016779">
    <property type="term" value="F:nucleotidyltransferase activity"/>
    <property type="evidence" value="ECO:0007669"/>
    <property type="project" value="UniProtKB-KW"/>
</dbReference>
<evidence type="ECO:0000256" key="3">
    <source>
        <dbReference type="ARBA" id="ARBA00022722"/>
    </source>
</evidence>
<dbReference type="CDD" id="cd09274">
    <property type="entry name" value="RNase_HI_RT_Ty3"/>
    <property type="match status" value="1"/>
</dbReference>
<dbReference type="InterPro" id="IPR016197">
    <property type="entry name" value="Chromo-like_dom_sf"/>
</dbReference>
<dbReference type="InterPro" id="IPR000477">
    <property type="entry name" value="RT_dom"/>
</dbReference>
<dbReference type="Pfam" id="PF00665">
    <property type="entry name" value="rve"/>
    <property type="match status" value="1"/>
</dbReference>
<dbReference type="Gene3D" id="3.10.10.10">
    <property type="entry name" value="HIV Type 1 Reverse Transcriptase, subunit A, domain 1"/>
    <property type="match status" value="1"/>
</dbReference>
<evidence type="ECO:0008006" key="12">
    <source>
        <dbReference type="Google" id="ProtNLM"/>
    </source>
</evidence>
<feature type="region of interest" description="Disordered" evidence="6">
    <location>
        <begin position="1"/>
        <end position="22"/>
    </location>
</feature>
<dbReference type="GO" id="GO:0005634">
    <property type="term" value="C:nucleus"/>
    <property type="evidence" value="ECO:0007669"/>
    <property type="project" value="UniProtKB-ARBA"/>
</dbReference>
<dbReference type="InterPro" id="IPR000953">
    <property type="entry name" value="Chromo/chromo_shadow_dom"/>
</dbReference>
<proteinExistence type="predicted"/>
<evidence type="ECO:0000256" key="2">
    <source>
        <dbReference type="ARBA" id="ARBA00022695"/>
    </source>
</evidence>
<dbReference type="SUPFAM" id="SSF53098">
    <property type="entry name" value="Ribonuclease H-like"/>
    <property type="match status" value="1"/>
</dbReference>
<feature type="compositionally biased region" description="Polar residues" evidence="6">
    <location>
        <begin position="1"/>
        <end position="19"/>
    </location>
</feature>
<dbReference type="SUPFAM" id="SSF50630">
    <property type="entry name" value="Acid proteases"/>
    <property type="match status" value="1"/>
</dbReference>
<dbReference type="InterPro" id="IPR036397">
    <property type="entry name" value="RNaseH_sf"/>
</dbReference>
<dbReference type="CDD" id="cd00024">
    <property type="entry name" value="CD_CSD"/>
    <property type="match status" value="1"/>
</dbReference>
<keyword evidence="3" id="KW-0540">Nuclease</keyword>
<keyword evidence="2" id="KW-0548">Nucleotidyltransferase</keyword>
<dbReference type="Pfam" id="PF17921">
    <property type="entry name" value="Integrase_H2C2"/>
    <property type="match status" value="1"/>
</dbReference>
<feature type="domain" description="Reverse transcriptase" evidence="8">
    <location>
        <begin position="734"/>
        <end position="936"/>
    </location>
</feature>
<dbReference type="GO" id="GO:0015074">
    <property type="term" value="P:DNA integration"/>
    <property type="evidence" value="ECO:0007669"/>
    <property type="project" value="InterPro"/>
</dbReference>
<dbReference type="Proteomes" id="UP001304243">
    <property type="component" value="Unassembled WGS sequence"/>
</dbReference>
<dbReference type="PROSITE" id="PS50994">
    <property type="entry name" value="INTEGRASE"/>
    <property type="match status" value="1"/>
</dbReference>
<dbReference type="InterPro" id="IPR043128">
    <property type="entry name" value="Rev_trsase/Diguanyl_cyclase"/>
</dbReference>
<feature type="compositionally biased region" description="Polar residues" evidence="6">
    <location>
        <begin position="1767"/>
        <end position="1776"/>
    </location>
</feature>
<dbReference type="Gene3D" id="1.10.340.70">
    <property type="match status" value="1"/>
</dbReference>
<organism evidence="10 11">
    <name type="scientific">Mucor velutinosus</name>
    <dbReference type="NCBI Taxonomy" id="708070"/>
    <lineage>
        <taxon>Eukaryota</taxon>
        <taxon>Fungi</taxon>
        <taxon>Fungi incertae sedis</taxon>
        <taxon>Mucoromycota</taxon>
        <taxon>Mucoromycotina</taxon>
        <taxon>Mucoromycetes</taxon>
        <taxon>Mucorales</taxon>
        <taxon>Mucorineae</taxon>
        <taxon>Mucoraceae</taxon>
        <taxon>Mucor</taxon>
    </lineage>
</organism>
<accession>A0AAN7HYG9</accession>
<gene>
    <name evidence="10" type="ORF">ATC70_003411</name>
</gene>
<keyword evidence="4" id="KW-0378">Hydrolase</keyword>
<dbReference type="PANTHER" id="PTHR37984">
    <property type="entry name" value="PROTEIN CBG26694"/>
    <property type="match status" value="1"/>
</dbReference>
<dbReference type="GO" id="GO:0003676">
    <property type="term" value="F:nucleic acid binding"/>
    <property type="evidence" value="ECO:0007669"/>
    <property type="project" value="InterPro"/>
</dbReference>
<evidence type="ECO:0000256" key="5">
    <source>
        <dbReference type="ARBA" id="ARBA00023268"/>
    </source>
</evidence>
<name>A0AAN7HYG9_9FUNG</name>
<dbReference type="Gene3D" id="3.30.420.10">
    <property type="entry name" value="Ribonuclease H-like superfamily/Ribonuclease H"/>
    <property type="match status" value="1"/>
</dbReference>
<dbReference type="SUPFAM" id="SSF54160">
    <property type="entry name" value="Chromo domain-like"/>
    <property type="match status" value="1"/>
</dbReference>
<feature type="region of interest" description="Disordered" evidence="6">
    <location>
        <begin position="305"/>
        <end position="344"/>
    </location>
</feature>
<dbReference type="EMBL" id="JASEJX010000021">
    <property type="protein sequence ID" value="KAK4512706.1"/>
    <property type="molecule type" value="Genomic_DNA"/>
</dbReference>
<dbReference type="InterPro" id="IPR043502">
    <property type="entry name" value="DNA/RNA_pol_sf"/>
</dbReference>
<evidence type="ECO:0000313" key="10">
    <source>
        <dbReference type="EMBL" id="KAK4512706.1"/>
    </source>
</evidence>
<dbReference type="InterPro" id="IPR021109">
    <property type="entry name" value="Peptidase_aspartic_dom_sf"/>
</dbReference>
<dbReference type="InterPro" id="IPR005162">
    <property type="entry name" value="Retrotrans_gag_dom"/>
</dbReference>
<dbReference type="InterPro" id="IPR050951">
    <property type="entry name" value="Retrovirus_Pol_polyprotein"/>
</dbReference>
<evidence type="ECO:0000259" key="8">
    <source>
        <dbReference type="PROSITE" id="PS50878"/>
    </source>
</evidence>
<protein>
    <recommendedName>
        <fullName evidence="12">Reverse transcriptase</fullName>
    </recommendedName>
</protein>
<evidence type="ECO:0000256" key="1">
    <source>
        <dbReference type="ARBA" id="ARBA00022679"/>
    </source>
</evidence>
<dbReference type="GeneID" id="89947113"/>
<dbReference type="PROSITE" id="PS50878">
    <property type="entry name" value="RT_POL"/>
    <property type="match status" value="1"/>
</dbReference>
<keyword evidence="4" id="KW-0255">Endonuclease</keyword>
<evidence type="ECO:0000313" key="11">
    <source>
        <dbReference type="Proteomes" id="UP001304243"/>
    </source>
</evidence>
<dbReference type="Pfam" id="PF00385">
    <property type="entry name" value="Chromo"/>
    <property type="match status" value="1"/>
</dbReference>
<feature type="compositionally biased region" description="Low complexity" evidence="6">
    <location>
        <begin position="1684"/>
        <end position="1743"/>
    </location>
</feature>
<dbReference type="InterPro" id="IPR012337">
    <property type="entry name" value="RNaseH-like_sf"/>
</dbReference>
<dbReference type="InterPro" id="IPR041588">
    <property type="entry name" value="Integrase_H2C2"/>
</dbReference>
<dbReference type="Gene3D" id="3.30.70.270">
    <property type="match status" value="2"/>
</dbReference>
<dbReference type="SMART" id="SM00298">
    <property type="entry name" value="CHROMO"/>
    <property type="match status" value="1"/>
</dbReference>
<dbReference type="Gene3D" id="2.40.70.10">
    <property type="entry name" value="Acid Proteases"/>
    <property type="match status" value="1"/>
</dbReference>
<feature type="region of interest" description="Disordered" evidence="6">
    <location>
        <begin position="1684"/>
        <end position="1776"/>
    </location>
</feature>
<feature type="domain" description="Integrase catalytic" evidence="9">
    <location>
        <begin position="1320"/>
        <end position="1478"/>
    </location>
</feature>
<dbReference type="Pfam" id="PF17919">
    <property type="entry name" value="RT_RNaseH_2"/>
    <property type="match status" value="1"/>
</dbReference>
<dbReference type="InterPro" id="IPR023780">
    <property type="entry name" value="Chromo_domain"/>
</dbReference>
<dbReference type="Gene3D" id="2.40.50.40">
    <property type="match status" value="1"/>
</dbReference>
<feature type="domain" description="Chromo" evidence="7">
    <location>
        <begin position="1619"/>
        <end position="1678"/>
    </location>
</feature>
<comment type="caution">
    <text evidence="10">The sequence shown here is derived from an EMBL/GenBank/DDBJ whole genome shotgun (WGS) entry which is preliminary data.</text>
</comment>
<sequence>MTMNDSTVSPAEQNKSSDVQAVGSELSYGGAVERLRQEVHGLIAEVANSGDKSDEEVDALKAALSKKCSNLEAIEKALSMVTPNQSPSQVTVVSQGAANSSTVPDDLPLFQWFGRVKDEKKEVFANIEECCRRFSDKLSSCTLDLDEHWYRLLPPCLPGDLRNWLDEFVKASGSTVSWATLKGAIIGRFGTPKEQLRFERIREFLRCTKENEESVDGFVERFKTLRNRADISDKGVVAMVFFDAFPKVTARLLMVAMSQAPESSFYDIDYVSSLVRKMDMMAIETGQESLGSVFDGRKRAADIPVSNEAKKSRYAPSSSGNALQSSSSSRSNGPSSNSPRSSANRFGKTFAEHVAEGTCSKCNGPRPKGQMYHCNTAIRTGGGNTHQGNGGKKVLRAMTKKRGGKHSMDAAIQAAFLSARVDRALAEKGASSPAVSSAEQSVDEVVLAPSSGDSDNVDVDQDAVMSEAHGIFEDTDLVNRAQSILLEKEMSSMSVDDDTLQNIFAQQCKFDARFSAPPTMTTNAICVPIVVQNVICFGLVDTGATFSCVTDKFFQFLGGTSLAGFEANDDDESFVQMAHEVTTVPRIGAVRLHISYNKSNKNHLFEVFPFYSEENVPVLLGMDILSKLGIGLTGLVSQHGFQSGPRVPDPIDDGITPNAHPFGSEEERQPFLLALKGLLEENSRIDMKNTQCNLPDSIIKLDTKPGAVAWRAQYPLPEAYRDAVAKQIQIWLDEGVVERSASHTRFNHPLLVVKKKDADGNYTMSKPRVVCDVRKLNAILEVDDKQQLPLISHIHQSIGTKMIHTCLDIHACFTSFGLDPEQAHKVSFTCPFTNIQYTHKKAAYGIRHVGSVVVRTLQTLLSDLNTSSSSTSFPTDGDHSVSCYVDDILCSSNGSLQDHYALVAEVIRRLTDANLVLNPEKVVFAQRSIYLLGWSVINGKLLPDGRKLTNIADWPAITTGRQLASFLGLMSYFRAAIPCYSRLTRDLDSLKQYKDLTDVWNESHTKAIADLKDALTMALVLSPPDFSIRFHLATDASLTALGAVLYQVVNDEIRYVGLVSRKLSVSERNYSTTKRELLGICYALVKFHRFLYMREFTLHTDHKSLIYLNTQEVPNALMLGWWETIFSYTFDIVHLPGVLNVIPDALSRLYEDSDADASARHLLGGRYYADGGESVKRKKKGSKNKLKVVTPSPPMKRTLVKTTKALRSNSFSNHARTAVNATLIKDGTTTAVSQKQKEFTLRTLRFADYITPPANERDNMIIAQHLVGHFGIKHVETAIHHEGFHWVNIRKDIERILADCDECNRYNIAREGYHPFRSVNAAQPLDHWCMDLGDMGVTSSFGSNFLFVLTDYFTRFTVIRCIPDKKATTIAREMLQVFSLFGWPIKLTSDRGLEWINEVVRAMMDISGIDHRLSLGYNPLGNSVSESFIKICKLTTIKLLKGKRDQWEHFIPWVNYCINVKYARLHKSRPYTLLFNRQPNGLADYSKVDYSKRLEKADNRLIDKRYRFVQDVLIPAISKRIVDTQNADHANFAKKHKVIAEPYPIGSKVTIKNVHRQNKLDERYEGPYLIHSITDKGSYVLADKTGALLSRDVPTHHIKYQVAANPQPITIDEFSAEHYEIQAVIDHRGSPGNYEYKVKWKGFDDPSEDTWEPVKNFDSAKHIELYWARREGAKAAAATPVLTTPAAKPAAKPVAKPVATTPVTTAVSNNTSDNTSSNNSSSETRSSTRSNTRSNASSNNSNTIEKPEARATPEIRQRLKKQPPEIDTNQGSNYQA</sequence>
<feature type="compositionally biased region" description="Low complexity" evidence="6">
    <location>
        <begin position="315"/>
        <end position="344"/>
    </location>
</feature>
<dbReference type="Pfam" id="PF03732">
    <property type="entry name" value="Retrotrans_gag"/>
    <property type="match status" value="1"/>
</dbReference>
<dbReference type="PROSITE" id="PS50013">
    <property type="entry name" value="CHROMO_2"/>
    <property type="match status" value="1"/>
</dbReference>
<dbReference type="Pfam" id="PF00078">
    <property type="entry name" value="RVT_1"/>
    <property type="match status" value="1"/>
</dbReference>
<dbReference type="InterPro" id="IPR041577">
    <property type="entry name" value="RT_RNaseH_2"/>
</dbReference>
<evidence type="ECO:0000259" key="7">
    <source>
        <dbReference type="PROSITE" id="PS50013"/>
    </source>
</evidence>
<keyword evidence="1" id="KW-0808">Transferase</keyword>
<evidence type="ECO:0000256" key="6">
    <source>
        <dbReference type="SAM" id="MobiDB-lite"/>
    </source>
</evidence>